<evidence type="ECO:0000313" key="3">
    <source>
        <dbReference type="Proteomes" id="UP000828251"/>
    </source>
</evidence>
<comment type="caution">
    <text evidence="2">The sequence shown here is derived from an EMBL/GenBank/DDBJ whole genome shotgun (WGS) entry which is preliminary data.</text>
</comment>
<dbReference type="EMBL" id="JAIQCV010000005">
    <property type="protein sequence ID" value="KAH1096892.1"/>
    <property type="molecule type" value="Genomic_DNA"/>
</dbReference>
<evidence type="ECO:0000313" key="2">
    <source>
        <dbReference type="EMBL" id="KAH1096892.1"/>
    </source>
</evidence>
<keyword evidence="3" id="KW-1185">Reference proteome</keyword>
<organism evidence="2 3">
    <name type="scientific">Gossypium stocksii</name>
    <dbReference type="NCBI Taxonomy" id="47602"/>
    <lineage>
        <taxon>Eukaryota</taxon>
        <taxon>Viridiplantae</taxon>
        <taxon>Streptophyta</taxon>
        <taxon>Embryophyta</taxon>
        <taxon>Tracheophyta</taxon>
        <taxon>Spermatophyta</taxon>
        <taxon>Magnoliopsida</taxon>
        <taxon>eudicotyledons</taxon>
        <taxon>Gunneridae</taxon>
        <taxon>Pentapetalae</taxon>
        <taxon>rosids</taxon>
        <taxon>malvids</taxon>
        <taxon>Malvales</taxon>
        <taxon>Malvaceae</taxon>
        <taxon>Malvoideae</taxon>
        <taxon>Gossypium</taxon>
    </lineage>
</organism>
<dbReference type="Proteomes" id="UP000828251">
    <property type="component" value="Unassembled WGS sequence"/>
</dbReference>
<evidence type="ECO:0000256" key="1">
    <source>
        <dbReference type="SAM" id="SignalP"/>
    </source>
</evidence>
<feature type="chain" id="PRO_5039545393" description="Retrovirus-related Pol polyprotein from transposon TNT 1-94" evidence="1">
    <location>
        <begin position="27"/>
        <end position="90"/>
    </location>
</feature>
<proteinExistence type="predicted"/>
<protein>
    <recommendedName>
        <fullName evidence="4">Retrovirus-related Pol polyprotein from transposon TNT 1-94</fullName>
    </recommendedName>
</protein>
<dbReference type="OrthoDB" id="998494at2759"/>
<sequence>SMAFVTCELKWLKALLLSLGVHHPNAIPLFCDSQSALHIAQNLVFHKCTKHVEVDCHFVRDVFHDGLIVPSYVPAFVQLADIFTNALCKS</sequence>
<name>A0A9D4A9C1_9ROSI</name>
<gene>
    <name evidence="2" type="ORF">J1N35_013813</name>
</gene>
<feature type="signal peptide" evidence="1">
    <location>
        <begin position="1"/>
        <end position="26"/>
    </location>
</feature>
<reference evidence="2 3" key="1">
    <citation type="journal article" date="2021" name="Plant Biotechnol. J.">
        <title>Multi-omics assisted identification of the key and species-specific regulatory components of drought-tolerant mechanisms in Gossypium stocksii.</title>
        <authorList>
            <person name="Yu D."/>
            <person name="Ke L."/>
            <person name="Zhang D."/>
            <person name="Wu Y."/>
            <person name="Sun Y."/>
            <person name="Mei J."/>
            <person name="Sun J."/>
            <person name="Sun Y."/>
        </authorList>
    </citation>
    <scope>NUCLEOTIDE SEQUENCE [LARGE SCALE GENOMIC DNA]</scope>
    <source>
        <strain evidence="3">cv. E1</strain>
        <tissue evidence="2">Leaf</tissue>
    </source>
</reference>
<dbReference type="PANTHER" id="PTHR11439">
    <property type="entry name" value="GAG-POL-RELATED RETROTRANSPOSON"/>
    <property type="match status" value="1"/>
</dbReference>
<dbReference type="PANTHER" id="PTHR11439:SF487">
    <property type="entry name" value="RNA-DIRECTED DNA POLYMERASE"/>
    <property type="match status" value="1"/>
</dbReference>
<dbReference type="CDD" id="cd09272">
    <property type="entry name" value="RNase_HI_RT_Ty1"/>
    <property type="match status" value="1"/>
</dbReference>
<dbReference type="AlphaFoldDB" id="A0A9D4A9C1"/>
<evidence type="ECO:0008006" key="4">
    <source>
        <dbReference type="Google" id="ProtNLM"/>
    </source>
</evidence>
<accession>A0A9D4A9C1</accession>
<keyword evidence="1" id="KW-0732">Signal</keyword>
<feature type="non-terminal residue" evidence="2">
    <location>
        <position position="1"/>
    </location>
</feature>